<keyword evidence="2" id="KW-1185">Reference proteome</keyword>
<dbReference type="Proteomes" id="UP001589810">
    <property type="component" value="Unassembled WGS sequence"/>
</dbReference>
<dbReference type="RefSeq" id="WP_273943859.1">
    <property type="nucleotide sequence ID" value="NZ_CP097263.1"/>
</dbReference>
<comment type="caution">
    <text evidence="1">The sequence shown here is derived from an EMBL/GenBank/DDBJ whole genome shotgun (WGS) entry which is preliminary data.</text>
</comment>
<sequence>MTAVLDDFELDIRVGDAFDRPLEMATTSDQGCDTNIACGTQRSDCVCPTDGSCHKTNCC</sequence>
<evidence type="ECO:0000313" key="1">
    <source>
        <dbReference type="EMBL" id="MFC0548455.1"/>
    </source>
</evidence>
<accession>A0ABV6N786</accession>
<protein>
    <recommendedName>
        <fullName evidence="3">FxLD family lantipeptide</fullName>
    </recommendedName>
</protein>
<reference evidence="1 2" key="1">
    <citation type="submission" date="2024-09" db="EMBL/GenBank/DDBJ databases">
        <authorList>
            <person name="Sun Q."/>
            <person name="Mori K."/>
        </authorList>
    </citation>
    <scope>NUCLEOTIDE SEQUENCE [LARGE SCALE GENOMIC DNA]</scope>
    <source>
        <strain evidence="1 2">TBRC 1432</strain>
    </source>
</reference>
<gene>
    <name evidence="1" type="ORF">ACFFH7_43600</name>
</gene>
<evidence type="ECO:0000313" key="2">
    <source>
        <dbReference type="Proteomes" id="UP001589810"/>
    </source>
</evidence>
<organism evidence="1 2">
    <name type="scientific">Kutzneria chonburiensis</name>
    <dbReference type="NCBI Taxonomy" id="1483604"/>
    <lineage>
        <taxon>Bacteria</taxon>
        <taxon>Bacillati</taxon>
        <taxon>Actinomycetota</taxon>
        <taxon>Actinomycetes</taxon>
        <taxon>Pseudonocardiales</taxon>
        <taxon>Pseudonocardiaceae</taxon>
        <taxon>Kutzneria</taxon>
    </lineage>
</organism>
<proteinExistence type="predicted"/>
<evidence type="ECO:0008006" key="3">
    <source>
        <dbReference type="Google" id="ProtNLM"/>
    </source>
</evidence>
<name>A0ABV6N786_9PSEU</name>
<dbReference type="EMBL" id="JBHLUD010000016">
    <property type="protein sequence ID" value="MFC0548455.1"/>
    <property type="molecule type" value="Genomic_DNA"/>
</dbReference>